<evidence type="ECO:0000313" key="4">
    <source>
        <dbReference type="EMBL" id="CAG2245199.1"/>
    </source>
</evidence>
<dbReference type="PANTHER" id="PTHR24171:SF9">
    <property type="entry name" value="ANKYRIN REPEAT DOMAIN-CONTAINING PROTEIN 39"/>
    <property type="match status" value="1"/>
</dbReference>
<dbReference type="PROSITE" id="PS50088">
    <property type="entry name" value="ANK_REPEAT"/>
    <property type="match status" value="3"/>
</dbReference>
<gene>
    <name evidence="4" type="ORF">MEDL_57231</name>
</gene>
<reference evidence="4" key="1">
    <citation type="submission" date="2021-03" db="EMBL/GenBank/DDBJ databases">
        <authorList>
            <person name="Bekaert M."/>
        </authorList>
    </citation>
    <scope>NUCLEOTIDE SEQUENCE</scope>
</reference>
<evidence type="ECO:0000313" key="5">
    <source>
        <dbReference type="Proteomes" id="UP000683360"/>
    </source>
</evidence>
<dbReference type="AlphaFoldDB" id="A0A8S3US85"/>
<dbReference type="EMBL" id="CAJPWZ010002762">
    <property type="protein sequence ID" value="CAG2245199.1"/>
    <property type="molecule type" value="Genomic_DNA"/>
</dbReference>
<dbReference type="PROSITE" id="PS50297">
    <property type="entry name" value="ANK_REP_REGION"/>
    <property type="match status" value="3"/>
</dbReference>
<sequence length="161" mass="18352">MIPHFEKHLKAKNIVDVKDKSTVIHQLSTSGYTDLIAYFVMTYSHCIDKDSDGKTALHLAVLHRHQHIAEMLLQQKADVHLRDSDSRSAIHIACNNGDLHMVELLIKHKAHINKKEKLGFTPLHLACIRGLTEVVELLVQEKAKLNKVDDIGRTQFTWHAK</sequence>
<proteinExistence type="predicted"/>
<evidence type="ECO:0000256" key="2">
    <source>
        <dbReference type="ARBA" id="ARBA00023043"/>
    </source>
</evidence>
<dbReference type="SUPFAM" id="SSF48403">
    <property type="entry name" value="Ankyrin repeat"/>
    <property type="match status" value="1"/>
</dbReference>
<dbReference type="Proteomes" id="UP000683360">
    <property type="component" value="Unassembled WGS sequence"/>
</dbReference>
<keyword evidence="2 3" id="KW-0040">ANK repeat</keyword>
<accession>A0A8S3US85</accession>
<keyword evidence="5" id="KW-1185">Reference proteome</keyword>
<keyword evidence="1" id="KW-0677">Repeat</keyword>
<feature type="repeat" description="ANK" evidence="3">
    <location>
        <begin position="85"/>
        <end position="117"/>
    </location>
</feature>
<name>A0A8S3US85_MYTED</name>
<dbReference type="InterPro" id="IPR002110">
    <property type="entry name" value="Ankyrin_rpt"/>
</dbReference>
<dbReference type="OrthoDB" id="6107357at2759"/>
<dbReference type="Pfam" id="PF12796">
    <property type="entry name" value="Ank_2"/>
    <property type="match status" value="1"/>
</dbReference>
<evidence type="ECO:0000256" key="3">
    <source>
        <dbReference type="PROSITE-ProRule" id="PRU00023"/>
    </source>
</evidence>
<dbReference type="Gene3D" id="1.25.40.20">
    <property type="entry name" value="Ankyrin repeat-containing domain"/>
    <property type="match status" value="1"/>
</dbReference>
<feature type="repeat" description="ANK" evidence="3">
    <location>
        <begin position="118"/>
        <end position="150"/>
    </location>
</feature>
<feature type="repeat" description="ANK" evidence="3">
    <location>
        <begin position="52"/>
        <end position="84"/>
    </location>
</feature>
<evidence type="ECO:0000256" key="1">
    <source>
        <dbReference type="ARBA" id="ARBA00022737"/>
    </source>
</evidence>
<dbReference type="SMART" id="SM00248">
    <property type="entry name" value="ANK"/>
    <property type="match status" value="3"/>
</dbReference>
<dbReference type="InterPro" id="IPR036770">
    <property type="entry name" value="Ankyrin_rpt-contain_sf"/>
</dbReference>
<comment type="caution">
    <text evidence="4">The sequence shown here is derived from an EMBL/GenBank/DDBJ whole genome shotgun (WGS) entry which is preliminary data.</text>
</comment>
<organism evidence="4 5">
    <name type="scientific">Mytilus edulis</name>
    <name type="common">Blue mussel</name>
    <dbReference type="NCBI Taxonomy" id="6550"/>
    <lineage>
        <taxon>Eukaryota</taxon>
        <taxon>Metazoa</taxon>
        <taxon>Spiralia</taxon>
        <taxon>Lophotrochozoa</taxon>
        <taxon>Mollusca</taxon>
        <taxon>Bivalvia</taxon>
        <taxon>Autobranchia</taxon>
        <taxon>Pteriomorphia</taxon>
        <taxon>Mytilida</taxon>
        <taxon>Mytiloidea</taxon>
        <taxon>Mytilidae</taxon>
        <taxon>Mytilinae</taxon>
        <taxon>Mytilus</taxon>
    </lineage>
</organism>
<dbReference type="PANTHER" id="PTHR24171">
    <property type="entry name" value="ANKYRIN REPEAT DOMAIN-CONTAINING PROTEIN 39-RELATED"/>
    <property type="match status" value="1"/>
</dbReference>
<protein>
    <submittedName>
        <fullName evidence="4">ANK</fullName>
    </submittedName>
</protein>